<dbReference type="EMBL" id="JAPXFL010000009">
    <property type="protein sequence ID" value="KAK9501575.1"/>
    <property type="molecule type" value="Genomic_DNA"/>
</dbReference>
<keyword evidence="3" id="KW-1185">Reference proteome</keyword>
<gene>
    <name evidence="2" type="ORF">O3M35_012277</name>
</gene>
<comment type="caution">
    <text evidence="2">The sequence shown here is derived from an EMBL/GenBank/DDBJ whole genome shotgun (WGS) entry which is preliminary data.</text>
</comment>
<dbReference type="AlphaFoldDB" id="A0AAW1CUC7"/>
<feature type="compositionally biased region" description="Gly residues" evidence="1">
    <location>
        <begin position="101"/>
        <end position="116"/>
    </location>
</feature>
<evidence type="ECO:0000256" key="1">
    <source>
        <dbReference type="SAM" id="MobiDB-lite"/>
    </source>
</evidence>
<evidence type="ECO:0000313" key="3">
    <source>
        <dbReference type="Proteomes" id="UP001461498"/>
    </source>
</evidence>
<sequence>MMTYLSYVGCQTGFGLRPFTMATGIENGRSPKPVWQPTYDNLRSAYTSKANHHLRLLSPEGHGISKSTIRQRRGGGRGGGGERRGGGEGGGGGGGERRGGGEGGGGGGGEGGGGCN</sequence>
<accession>A0AAW1CUC7</accession>
<evidence type="ECO:0000313" key="2">
    <source>
        <dbReference type="EMBL" id="KAK9501575.1"/>
    </source>
</evidence>
<proteinExistence type="predicted"/>
<protein>
    <submittedName>
        <fullName evidence="2">Uncharacterized protein</fullName>
    </submittedName>
</protein>
<feature type="region of interest" description="Disordered" evidence="1">
    <location>
        <begin position="58"/>
        <end position="116"/>
    </location>
</feature>
<organism evidence="2 3">
    <name type="scientific">Rhynocoris fuscipes</name>
    <dbReference type="NCBI Taxonomy" id="488301"/>
    <lineage>
        <taxon>Eukaryota</taxon>
        <taxon>Metazoa</taxon>
        <taxon>Ecdysozoa</taxon>
        <taxon>Arthropoda</taxon>
        <taxon>Hexapoda</taxon>
        <taxon>Insecta</taxon>
        <taxon>Pterygota</taxon>
        <taxon>Neoptera</taxon>
        <taxon>Paraneoptera</taxon>
        <taxon>Hemiptera</taxon>
        <taxon>Heteroptera</taxon>
        <taxon>Panheteroptera</taxon>
        <taxon>Cimicomorpha</taxon>
        <taxon>Reduviidae</taxon>
        <taxon>Harpactorinae</taxon>
        <taxon>Harpactorini</taxon>
        <taxon>Rhynocoris</taxon>
    </lineage>
</organism>
<dbReference type="Proteomes" id="UP001461498">
    <property type="component" value="Unassembled WGS sequence"/>
</dbReference>
<name>A0AAW1CUC7_9HEMI</name>
<reference evidence="2 3" key="1">
    <citation type="submission" date="2022-12" db="EMBL/GenBank/DDBJ databases">
        <title>Chromosome-level genome assembly of true bugs.</title>
        <authorList>
            <person name="Ma L."/>
            <person name="Li H."/>
        </authorList>
    </citation>
    <scope>NUCLEOTIDE SEQUENCE [LARGE SCALE GENOMIC DNA]</scope>
    <source>
        <strain evidence="2">Lab_2022b</strain>
    </source>
</reference>